<evidence type="ECO:0000259" key="5">
    <source>
        <dbReference type="PROSITE" id="PS50977"/>
    </source>
</evidence>
<dbReference type="GO" id="GO:0003677">
    <property type="term" value="F:DNA binding"/>
    <property type="evidence" value="ECO:0007669"/>
    <property type="project" value="UniProtKB-UniRule"/>
</dbReference>
<accession>A0A5B8VCU3</accession>
<dbReference type="PRINTS" id="PR00455">
    <property type="entry name" value="HTHTETR"/>
</dbReference>
<dbReference type="Gene3D" id="1.10.357.10">
    <property type="entry name" value="Tetracycline Repressor, domain 2"/>
    <property type="match status" value="1"/>
</dbReference>
<keyword evidence="2 4" id="KW-0238">DNA-binding</keyword>
<dbReference type="SUPFAM" id="SSF48498">
    <property type="entry name" value="Tetracyclin repressor-like, C-terminal domain"/>
    <property type="match status" value="1"/>
</dbReference>
<dbReference type="AlphaFoldDB" id="A0A5B8VCU3"/>
<reference evidence="6 7" key="1">
    <citation type="journal article" date="2016" name="Int. J. Syst. Evol. Microbiol.">
        <title>Panacibacter ginsenosidivorans gen. nov., sp. nov., with ginsenoside converting activity isolated from soil of a ginseng field.</title>
        <authorList>
            <person name="Siddiqi M.Z."/>
            <person name="Muhammad Shafi S."/>
            <person name="Choi K.D."/>
            <person name="Im W.T."/>
        </authorList>
    </citation>
    <scope>NUCLEOTIDE SEQUENCE [LARGE SCALE GENOMIC DNA]</scope>
    <source>
        <strain evidence="6 7">Gsoil1550</strain>
    </source>
</reference>
<dbReference type="SUPFAM" id="SSF46689">
    <property type="entry name" value="Homeodomain-like"/>
    <property type="match status" value="1"/>
</dbReference>
<evidence type="ECO:0000256" key="1">
    <source>
        <dbReference type="ARBA" id="ARBA00023015"/>
    </source>
</evidence>
<dbReference type="KEGG" id="pgin:FRZ67_18985"/>
<dbReference type="EMBL" id="CP042435">
    <property type="protein sequence ID" value="QEC69290.1"/>
    <property type="molecule type" value="Genomic_DNA"/>
</dbReference>
<evidence type="ECO:0000313" key="7">
    <source>
        <dbReference type="Proteomes" id="UP000321533"/>
    </source>
</evidence>
<name>A0A5B8VCU3_9BACT</name>
<dbReference type="PANTHER" id="PTHR47506:SF3">
    <property type="entry name" value="HTH-TYPE TRANSCRIPTIONAL REGULATOR LMRA"/>
    <property type="match status" value="1"/>
</dbReference>
<keyword evidence="3" id="KW-0804">Transcription</keyword>
<evidence type="ECO:0000256" key="4">
    <source>
        <dbReference type="PROSITE-ProRule" id="PRU00335"/>
    </source>
</evidence>
<dbReference type="InterPro" id="IPR036271">
    <property type="entry name" value="Tet_transcr_reg_TetR-rel_C_sf"/>
</dbReference>
<dbReference type="InterPro" id="IPR011075">
    <property type="entry name" value="TetR_C"/>
</dbReference>
<dbReference type="Proteomes" id="UP000321533">
    <property type="component" value="Chromosome"/>
</dbReference>
<dbReference type="InterPro" id="IPR009057">
    <property type="entry name" value="Homeodomain-like_sf"/>
</dbReference>
<feature type="DNA-binding region" description="H-T-H motif" evidence="4">
    <location>
        <begin position="28"/>
        <end position="47"/>
    </location>
</feature>
<dbReference type="InterPro" id="IPR001647">
    <property type="entry name" value="HTH_TetR"/>
</dbReference>
<dbReference type="PROSITE" id="PS50977">
    <property type="entry name" value="HTH_TETR_2"/>
    <property type="match status" value="1"/>
</dbReference>
<dbReference type="PANTHER" id="PTHR47506">
    <property type="entry name" value="TRANSCRIPTIONAL REGULATORY PROTEIN"/>
    <property type="match status" value="1"/>
</dbReference>
<keyword evidence="1" id="KW-0805">Transcription regulation</keyword>
<protein>
    <submittedName>
        <fullName evidence="6">TetR/AcrR family transcriptional regulator</fullName>
    </submittedName>
</protein>
<gene>
    <name evidence="6" type="ORF">FRZ67_18985</name>
</gene>
<feature type="domain" description="HTH tetR-type" evidence="5">
    <location>
        <begin position="5"/>
        <end position="65"/>
    </location>
</feature>
<proteinExistence type="predicted"/>
<evidence type="ECO:0000256" key="2">
    <source>
        <dbReference type="ARBA" id="ARBA00023125"/>
    </source>
</evidence>
<dbReference type="Pfam" id="PF16925">
    <property type="entry name" value="TetR_C_13"/>
    <property type="match status" value="1"/>
</dbReference>
<sequence length="196" mass="21817">MSKSERTKQFIIEKTAPVFNAKGFAGTSLNDLTNATGLTKGSIYGNFENKDEVALAVFDYNYQTVTAFIKARILAKDNAVDRLLVYPDVYRNYLKYPFLQTGCPILNTATEADDTHPGLRERAAAALAFWKRAVENQIKRGIARQEIKADTNPAEVAVILISLIEGAFMQAKVTGKTTELKIAMNYLEKMILSLKQ</sequence>
<organism evidence="6 7">
    <name type="scientific">Panacibacter ginsenosidivorans</name>
    <dbReference type="NCBI Taxonomy" id="1813871"/>
    <lineage>
        <taxon>Bacteria</taxon>
        <taxon>Pseudomonadati</taxon>
        <taxon>Bacteroidota</taxon>
        <taxon>Chitinophagia</taxon>
        <taxon>Chitinophagales</taxon>
        <taxon>Chitinophagaceae</taxon>
        <taxon>Panacibacter</taxon>
    </lineage>
</organism>
<dbReference type="RefSeq" id="WP_147192167.1">
    <property type="nucleotide sequence ID" value="NZ_CP042435.1"/>
</dbReference>
<evidence type="ECO:0000313" key="6">
    <source>
        <dbReference type="EMBL" id="QEC69290.1"/>
    </source>
</evidence>
<evidence type="ECO:0000256" key="3">
    <source>
        <dbReference type="ARBA" id="ARBA00023163"/>
    </source>
</evidence>
<keyword evidence="7" id="KW-1185">Reference proteome</keyword>
<dbReference type="Pfam" id="PF00440">
    <property type="entry name" value="TetR_N"/>
    <property type="match status" value="1"/>
</dbReference>
<dbReference type="OrthoDB" id="9798857at2"/>